<evidence type="ECO:0000256" key="1">
    <source>
        <dbReference type="SAM" id="SignalP"/>
    </source>
</evidence>
<evidence type="ECO:0008006" key="4">
    <source>
        <dbReference type="Google" id="ProtNLM"/>
    </source>
</evidence>
<proteinExistence type="predicted"/>
<accession>A0A1H9BRU7</accession>
<keyword evidence="1" id="KW-0732">Signal</keyword>
<feature type="chain" id="PRO_5011480467" description="Dicarboxylate transport" evidence="1">
    <location>
        <begin position="23"/>
        <end position="693"/>
    </location>
</feature>
<evidence type="ECO:0000313" key="3">
    <source>
        <dbReference type="Proteomes" id="UP000199496"/>
    </source>
</evidence>
<reference evidence="2 3" key="1">
    <citation type="submission" date="2016-10" db="EMBL/GenBank/DDBJ databases">
        <authorList>
            <person name="de Groot N.N."/>
        </authorList>
    </citation>
    <scope>NUCLEOTIDE SEQUENCE [LARGE SCALE GENOMIC DNA]</scope>
    <source>
        <strain evidence="2 3">B7-7</strain>
    </source>
</reference>
<dbReference type="Proteomes" id="UP000199496">
    <property type="component" value="Unassembled WGS sequence"/>
</dbReference>
<dbReference type="OrthoDB" id="6191549at2"/>
<protein>
    <recommendedName>
        <fullName evidence="4">Dicarboxylate transport</fullName>
    </recommendedName>
</protein>
<sequence>MPRLRLATLILLTAGLSGPALALDGLRLGIGDLQGDGWSLEGVTLDLSLGQRDTLDLQVARFQLPEPLGTVRQVRLQCQGGRLDNLTLDCPRLEVTWQHPALGRGSGTGRMTLRLDGRLDLDLALSLEAWDGVGIRLLLGPGQWQATATLQAMPLQGLPPLLRALTTPAPDSPLRDLLLQGTVSGHLQATGGDEGLAHLVTQLTWRDGAFSAAGGTLAGEELATDLALEARQRAGHWRGRLDLTWSEGGSYLHPVYAESSPQAPAQLGLTFTGSPQRGTLQVDQMALTWGEALRVAGTLAVDTRQTPPLREADLHLDQGHLPTLYDTFLRPFLHGTVLEDLDILGDLSAQLQVREGRPSQATLTLADVHLDDRRGRLGLYDLEGRLQWNGAHTPPASHLGFAGGHVYRIPLGDSRLSLQLERDGLHLLAPTQIPILDGALAVETLQVGGLASDDPVLAFDGRITPIAMELLAAALDRPLFTGTLAGVIPQVRYEGGELSVGGRLLIHAFDGLIMVRNLRLQDPFGVAPVLSGDMDISHLDLAAITGTFAFGKIEGRLQGHVHDMVLVNWQPVRFDAALYTPLEGRFRRRISQRAVDNLVSLGGGVGGALGTGFLRVFESFAYHQLGLSCSLRGDVCQMSGVAPAPSGGYFILQGSGVPRIQVVGFTRQVAWRDLVQRLAAAVQSGEHNTGDTD</sequence>
<evidence type="ECO:0000313" key="2">
    <source>
        <dbReference type="EMBL" id="SEP91293.1"/>
    </source>
</evidence>
<organism evidence="2 3">
    <name type="scientific">Ectothiorhodospira magna</name>
    <dbReference type="NCBI Taxonomy" id="867345"/>
    <lineage>
        <taxon>Bacteria</taxon>
        <taxon>Pseudomonadati</taxon>
        <taxon>Pseudomonadota</taxon>
        <taxon>Gammaproteobacteria</taxon>
        <taxon>Chromatiales</taxon>
        <taxon>Ectothiorhodospiraceae</taxon>
        <taxon>Ectothiorhodospira</taxon>
    </lineage>
</organism>
<dbReference type="AlphaFoldDB" id="A0A1H9BRU7"/>
<name>A0A1H9BRU7_9GAMM</name>
<dbReference type="EMBL" id="FOFO01000010">
    <property type="protein sequence ID" value="SEP91293.1"/>
    <property type="molecule type" value="Genomic_DNA"/>
</dbReference>
<gene>
    <name evidence="2" type="ORF">SAMN05421693_11047</name>
</gene>
<dbReference type="RefSeq" id="WP_090205580.1">
    <property type="nucleotide sequence ID" value="NZ_FOFO01000010.1"/>
</dbReference>
<dbReference type="STRING" id="867345.SAMN05421693_11047"/>
<keyword evidence="3" id="KW-1185">Reference proteome</keyword>
<feature type="signal peptide" evidence="1">
    <location>
        <begin position="1"/>
        <end position="22"/>
    </location>
</feature>